<sequence>MLTKRHVATVLTAVMAAGCVSMGGAWAAKPSPATSHRASHYAEGNRHCQVPEQQQSGSTGLLGHIVTGGVIGETIERAHLCRIDLTLLDSSEPAPRTGGAV</sequence>
<dbReference type="PROSITE" id="PS51257">
    <property type="entry name" value="PROKAR_LIPOPROTEIN"/>
    <property type="match status" value="1"/>
</dbReference>
<reference evidence="2 3" key="1">
    <citation type="submission" date="2024-03" db="EMBL/GenBank/DDBJ databases">
        <title>The complete genome of Streptomyces sirii sp.nov.</title>
        <authorList>
            <person name="Zakalyukina Y.V."/>
            <person name="Belik A.R."/>
            <person name="Biryukov M.V."/>
            <person name="Baturina O.A."/>
            <person name="Kabilov M.R."/>
        </authorList>
    </citation>
    <scope>NUCLEOTIDE SEQUENCE [LARGE SCALE GENOMIC DNA]</scope>
    <source>
        <strain evidence="2 3">BP-8</strain>
    </source>
</reference>
<feature type="signal peptide" evidence="1">
    <location>
        <begin position="1"/>
        <end position="27"/>
    </location>
</feature>
<dbReference type="RefSeq" id="WP_399147248.1">
    <property type="nucleotide sequence ID" value="NZ_CP147982.1"/>
</dbReference>
<name>A0ABZ2QXJ9_9ACTN</name>
<proteinExistence type="predicted"/>
<evidence type="ECO:0008006" key="4">
    <source>
        <dbReference type="Google" id="ProtNLM"/>
    </source>
</evidence>
<evidence type="ECO:0000313" key="3">
    <source>
        <dbReference type="Proteomes" id="UP001626628"/>
    </source>
</evidence>
<keyword evidence="1" id="KW-0732">Signal</keyword>
<accession>A0ABZ2QXJ9</accession>
<protein>
    <recommendedName>
        <fullName evidence="4">Secreted protein</fullName>
    </recommendedName>
</protein>
<feature type="chain" id="PRO_5046921491" description="Secreted protein" evidence="1">
    <location>
        <begin position="28"/>
        <end position="101"/>
    </location>
</feature>
<gene>
    <name evidence="2" type="ORF">WAB15_36745</name>
</gene>
<evidence type="ECO:0000313" key="2">
    <source>
        <dbReference type="EMBL" id="WXK81120.1"/>
    </source>
</evidence>
<organism evidence="2 3">
    <name type="scientific">Streptomyces sirii</name>
    <dbReference type="NCBI Taxonomy" id="3127701"/>
    <lineage>
        <taxon>Bacteria</taxon>
        <taxon>Bacillati</taxon>
        <taxon>Actinomycetota</taxon>
        <taxon>Actinomycetes</taxon>
        <taxon>Kitasatosporales</taxon>
        <taxon>Streptomycetaceae</taxon>
        <taxon>Streptomyces</taxon>
    </lineage>
</organism>
<evidence type="ECO:0000256" key="1">
    <source>
        <dbReference type="SAM" id="SignalP"/>
    </source>
</evidence>
<dbReference type="EMBL" id="CP147982">
    <property type="protein sequence ID" value="WXK81120.1"/>
    <property type="molecule type" value="Genomic_DNA"/>
</dbReference>
<dbReference type="Proteomes" id="UP001626628">
    <property type="component" value="Chromosome"/>
</dbReference>
<keyword evidence="3" id="KW-1185">Reference proteome</keyword>